<dbReference type="CDD" id="cd00130">
    <property type="entry name" value="PAS"/>
    <property type="match status" value="1"/>
</dbReference>
<dbReference type="NCBIfam" id="TIGR00254">
    <property type="entry name" value="GGDEF"/>
    <property type="match status" value="1"/>
</dbReference>
<gene>
    <name evidence="4" type="ORF">L0M14_01590</name>
</gene>
<dbReference type="PROSITE" id="PS50113">
    <property type="entry name" value="PAC"/>
    <property type="match status" value="1"/>
</dbReference>
<dbReference type="PANTHER" id="PTHR44757">
    <property type="entry name" value="DIGUANYLATE CYCLASE DGCP"/>
    <property type="match status" value="1"/>
</dbReference>
<dbReference type="CDD" id="cd01949">
    <property type="entry name" value="GGDEF"/>
    <property type="match status" value="1"/>
</dbReference>
<evidence type="ECO:0000259" key="3">
    <source>
        <dbReference type="PROSITE" id="PS50887"/>
    </source>
</evidence>
<feature type="domain" description="EAL" evidence="2">
    <location>
        <begin position="422"/>
        <end position="676"/>
    </location>
</feature>
<dbReference type="SUPFAM" id="SSF55785">
    <property type="entry name" value="PYP-like sensor domain (PAS domain)"/>
    <property type="match status" value="1"/>
</dbReference>
<organism evidence="4 5">
    <name type="scientific">Paenibacillus hexagrammi</name>
    <dbReference type="NCBI Taxonomy" id="2908839"/>
    <lineage>
        <taxon>Bacteria</taxon>
        <taxon>Bacillati</taxon>
        <taxon>Bacillota</taxon>
        <taxon>Bacilli</taxon>
        <taxon>Bacillales</taxon>
        <taxon>Paenibacillaceae</taxon>
        <taxon>Paenibacillus</taxon>
    </lineage>
</organism>
<proteinExistence type="predicted"/>
<dbReference type="Pfam" id="PF00563">
    <property type="entry name" value="EAL"/>
    <property type="match status" value="1"/>
</dbReference>
<dbReference type="PROSITE" id="PS50887">
    <property type="entry name" value="GGDEF"/>
    <property type="match status" value="1"/>
</dbReference>
<feature type="domain" description="PAC" evidence="1">
    <location>
        <begin position="195"/>
        <end position="248"/>
    </location>
</feature>
<dbReference type="Gene3D" id="3.30.70.270">
    <property type="match status" value="1"/>
</dbReference>
<dbReference type="SUPFAM" id="SSF55073">
    <property type="entry name" value="Nucleotide cyclase"/>
    <property type="match status" value="1"/>
</dbReference>
<dbReference type="PROSITE" id="PS50883">
    <property type="entry name" value="EAL"/>
    <property type="match status" value="1"/>
</dbReference>
<reference evidence="4 5" key="1">
    <citation type="journal article" date="2024" name="Int. J. Syst. Evol. Microbiol.">
        <title>Paenibacillus hexagrammi sp. nov., a novel bacterium isolated from the gut content of Hexagrammos agrammus.</title>
        <authorList>
            <person name="Jung H.K."/>
            <person name="Kim D.G."/>
            <person name="Zin H."/>
            <person name="Park J."/>
            <person name="Jung H."/>
            <person name="Kim Y.O."/>
            <person name="Kong H.J."/>
            <person name="Kim J.W."/>
            <person name="Kim Y.S."/>
        </authorList>
    </citation>
    <scope>NUCLEOTIDE SEQUENCE [LARGE SCALE GENOMIC DNA]</scope>
    <source>
        <strain evidence="4 5">YPD9-1</strain>
    </source>
</reference>
<dbReference type="Pfam" id="PF08447">
    <property type="entry name" value="PAS_3"/>
    <property type="match status" value="1"/>
</dbReference>
<dbReference type="InterPro" id="IPR000014">
    <property type="entry name" value="PAS"/>
</dbReference>
<evidence type="ECO:0000313" key="5">
    <source>
        <dbReference type="Proteomes" id="UP001649230"/>
    </source>
</evidence>
<dbReference type="SMART" id="SM00086">
    <property type="entry name" value="PAC"/>
    <property type="match status" value="1"/>
</dbReference>
<dbReference type="SMART" id="SM00267">
    <property type="entry name" value="GGDEF"/>
    <property type="match status" value="1"/>
</dbReference>
<dbReference type="Gene3D" id="3.30.450.20">
    <property type="entry name" value="PAS domain"/>
    <property type="match status" value="1"/>
</dbReference>
<dbReference type="PANTHER" id="PTHR44757:SF2">
    <property type="entry name" value="BIOFILM ARCHITECTURE MAINTENANCE PROTEIN MBAA"/>
    <property type="match status" value="1"/>
</dbReference>
<dbReference type="InterPro" id="IPR035919">
    <property type="entry name" value="EAL_sf"/>
</dbReference>
<dbReference type="Gene3D" id="3.20.20.450">
    <property type="entry name" value="EAL domain"/>
    <property type="match status" value="1"/>
</dbReference>
<dbReference type="SMART" id="SM00052">
    <property type="entry name" value="EAL"/>
    <property type="match status" value="1"/>
</dbReference>
<dbReference type="InterPro" id="IPR000700">
    <property type="entry name" value="PAS-assoc_C"/>
</dbReference>
<dbReference type="InterPro" id="IPR001633">
    <property type="entry name" value="EAL_dom"/>
</dbReference>
<accession>A0ABY3SSH4</accession>
<dbReference type="Pfam" id="PF00990">
    <property type="entry name" value="GGDEF"/>
    <property type="match status" value="1"/>
</dbReference>
<evidence type="ECO:0000259" key="1">
    <source>
        <dbReference type="PROSITE" id="PS50113"/>
    </source>
</evidence>
<dbReference type="InterPro" id="IPR001610">
    <property type="entry name" value="PAC"/>
</dbReference>
<dbReference type="Proteomes" id="UP001649230">
    <property type="component" value="Chromosome"/>
</dbReference>
<feature type="domain" description="GGDEF" evidence="3">
    <location>
        <begin position="280"/>
        <end position="413"/>
    </location>
</feature>
<dbReference type="InterPro" id="IPR035965">
    <property type="entry name" value="PAS-like_dom_sf"/>
</dbReference>
<protein>
    <submittedName>
        <fullName evidence="4">EAL domain-containing protein</fullName>
    </submittedName>
</protein>
<sequence>MNTSHWGYLALWDQNSQQQELIIDRVFSKKGYQVPEVGERIPIKSFPQLSHLPDSTQAGGSDIVFVHPIQSENYDWGFLVLVGPLETLHYLFINDLGRHTYTILAAALEREFLFKHIRSIAERLEIVSETTNDGIWDWNIITNKVEYNFRIYNMLGKMAGDLSSDPQDLLNLIHPDDLDAFRNGILEHVDHKTPFQLEFRIRRSDSSGYLWLYSTGEAIRNETGKGIRMIGSFTDITKRKEDEERIRRLAYHDTLTGLPNRLKFLDKLQTSMEHCESDNSKLAVVMIDLDRFKYINDTLGHHSGDTLLQHIAEMLNQSVRDSDTIARLGGDEFIILLSPLQDLDEAEVIVDRIIERISQPLNLDGEELFTTASIGVCLFPDHGGDCNTLIKYADMAMYKAKESGRNQMIVYTEELSSKVKQNYNLSTNLRKAIERNEFSLHYQPQVDLRSGSVIGVEALIRWNSPEYGMVPPGEFIPYAEESGLIVPISKWVLKEACLQLMKWQAQRFPTLVMSVNISAQQFRSAGFSKWIKSVLDETGVDPNLLCLEITETTAIQDMEHSVQMLKEIVHLGLYIAIDDFGTGYSSLVLLKRLPIHMVKIDKSFIRDMSGDQDDAAIVKAVIAMSHSLGLSVIAEGVEGREQLEQLKTLECDYIQGYYLGKPMPSDAFTAYIQSYSKDAVR</sequence>
<dbReference type="InterPro" id="IPR052155">
    <property type="entry name" value="Biofilm_reg_signaling"/>
</dbReference>
<evidence type="ECO:0000259" key="2">
    <source>
        <dbReference type="PROSITE" id="PS50883"/>
    </source>
</evidence>
<dbReference type="InterPro" id="IPR000160">
    <property type="entry name" value="GGDEF_dom"/>
</dbReference>
<evidence type="ECO:0000313" key="4">
    <source>
        <dbReference type="EMBL" id="UJF36219.1"/>
    </source>
</evidence>
<dbReference type="CDD" id="cd01948">
    <property type="entry name" value="EAL"/>
    <property type="match status" value="1"/>
</dbReference>
<name>A0ABY3SSH4_9BACL</name>
<dbReference type="NCBIfam" id="TIGR00229">
    <property type="entry name" value="sensory_box"/>
    <property type="match status" value="1"/>
</dbReference>
<keyword evidence="5" id="KW-1185">Reference proteome</keyword>
<dbReference type="InterPro" id="IPR013655">
    <property type="entry name" value="PAS_fold_3"/>
</dbReference>
<dbReference type="InterPro" id="IPR043128">
    <property type="entry name" value="Rev_trsase/Diguanyl_cyclase"/>
</dbReference>
<dbReference type="InterPro" id="IPR029787">
    <property type="entry name" value="Nucleotide_cyclase"/>
</dbReference>
<dbReference type="SUPFAM" id="SSF141868">
    <property type="entry name" value="EAL domain-like"/>
    <property type="match status" value="1"/>
</dbReference>
<dbReference type="EMBL" id="CP090978">
    <property type="protein sequence ID" value="UJF36219.1"/>
    <property type="molecule type" value="Genomic_DNA"/>
</dbReference>